<name>A0AAV1I1P0_9CHLO</name>
<evidence type="ECO:0000313" key="2">
    <source>
        <dbReference type="Proteomes" id="UP001314263"/>
    </source>
</evidence>
<gene>
    <name evidence="1" type="ORF">CVIRNUC_004496</name>
</gene>
<keyword evidence="2" id="KW-1185">Reference proteome</keyword>
<accession>A0AAV1I1P0</accession>
<dbReference type="Proteomes" id="UP001314263">
    <property type="component" value="Unassembled WGS sequence"/>
</dbReference>
<reference evidence="1 2" key="1">
    <citation type="submission" date="2023-10" db="EMBL/GenBank/DDBJ databases">
        <authorList>
            <person name="Maclean D."/>
            <person name="Macfadyen A."/>
        </authorList>
    </citation>
    <scope>NUCLEOTIDE SEQUENCE [LARGE SCALE GENOMIC DNA]</scope>
</reference>
<dbReference type="AlphaFoldDB" id="A0AAV1I1P0"/>
<dbReference type="EMBL" id="CAUYUE010000005">
    <property type="protein sequence ID" value="CAK0777497.1"/>
    <property type="molecule type" value="Genomic_DNA"/>
</dbReference>
<proteinExistence type="predicted"/>
<protein>
    <submittedName>
        <fullName evidence="1">Uncharacterized protein</fullName>
    </submittedName>
</protein>
<sequence>MDREDLAVDRDAFETECRRVMTLHEERSSEIDREYDDMLEERRRFEEELADFEAEKEALRRNGMLYQVATGCLLKGERQLDVLIKLACVVTTMLVGALAITTDRLYFDGSAVSSLTSLGWKVAQRLAE</sequence>
<comment type="caution">
    <text evidence="1">The sequence shown here is derived from an EMBL/GenBank/DDBJ whole genome shotgun (WGS) entry which is preliminary data.</text>
</comment>
<organism evidence="1 2">
    <name type="scientific">Coccomyxa viridis</name>
    <dbReference type="NCBI Taxonomy" id="1274662"/>
    <lineage>
        <taxon>Eukaryota</taxon>
        <taxon>Viridiplantae</taxon>
        <taxon>Chlorophyta</taxon>
        <taxon>core chlorophytes</taxon>
        <taxon>Trebouxiophyceae</taxon>
        <taxon>Trebouxiophyceae incertae sedis</taxon>
        <taxon>Coccomyxaceae</taxon>
        <taxon>Coccomyxa</taxon>
    </lineage>
</organism>
<evidence type="ECO:0000313" key="1">
    <source>
        <dbReference type="EMBL" id="CAK0777497.1"/>
    </source>
</evidence>